<dbReference type="RefSeq" id="WP_029330242.1">
    <property type="nucleotide sequence ID" value="NZ_CP030103.1"/>
</dbReference>
<dbReference type="InterPro" id="IPR017853">
    <property type="entry name" value="GH"/>
</dbReference>
<dbReference type="Proteomes" id="UP000249865">
    <property type="component" value="Chromosome"/>
</dbReference>
<dbReference type="OrthoDB" id="394145at2"/>
<evidence type="ECO:0000313" key="2">
    <source>
        <dbReference type="Proteomes" id="UP000249865"/>
    </source>
</evidence>
<protein>
    <submittedName>
        <fullName evidence="1">Uncharacterized protein</fullName>
    </submittedName>
</protein>
<dbReference type="AlphaFoldDB" id="A0A2Z4LM47"/>
<name>A0A2Z4LM47_9BACT</name>
<proteinExistence type="predicted"/>
<dbReference type="Gene3D" id="3.20.20.80">
    <property type="entry name" value="Glycosidases"/>
    <property type="match status" value="1"/>
</dbReference>
<keyword evidence="2" id="KW-1185">Reference proteome</keyword>
<dbReference type="SUPFAM" id="SSF51445">
    <property type="entry name" value="(Trans)glycosidases"/>
    <property type="match status" value="1"/>
</dbReference>
<evidence type="ECO:0000313" key="1">
    <source>
        <dbReference type="EMBL" id="AWX42806.1"/>
    </source>
</evidence>
<dbReference type="EMBL" id="CP030103">
    <property type="protein sequence ID" value="AWX42806.1"/>
    <property type="molecule type" value="Genomic_DNA"/>
</dbReference>
<reference evidence="2" key="1">
    <citation type="submission" date="2018-06" db="EMBL/GenBank/DDBJ databases">
        <title>Complete genome sequences of Mycoplasma anatis, M. anseris and M. cloacale type strains.</title>
        <authorList>
            <person name="Grozner D."/>
            <person name="Forro B."/>
            <person name="Sulyok K.M."/>
            <person name="Marton S."/>
            <person name="Kreizinger Z."/>
            <person name="Banyai K."/>
            <person name="Gyuranecz M."/>
        </authorList>
    </citation>
    <scope>NUCLEOTIDE SEQUENCE [LARGE SCALE GENOMIC DNA]</scope>
    <source>
        <strain evidence="2">NCTC 10199</strain>
    </source>
</reference>
<sequence length="515" mass="61461">MYFKNKKRIILYELKLRYFNHINSSSAIDDILNLNSKIAYFNQMNINVVSVNDFFDTEYLALNNHINFLNSNFLEEFQTIIGNFKTNNIDLAVTLDLKSIRNSYMNLQNLVVKDAGIENESNTFVRKTIDDYLLNTQEFIQKNINNLSSFLNKFNDLISFYFKLGINCFVLDNFEYLINETINESQSYRVLEDIYKTIKHYSNDNIVILKTNFDCNKKYNQFIYFSKTICDYLYLNLVNSFGINKKLMYAKVNKINYKNIKKNILPYLKDSSYILGLNNDKFGRFLSKFDVLKSYTTELYKTYLMLINSGKNSIGLYYGDELPILGASIYHANDLNDDNYNEIKRYYESRGISNKKYFNNRKILDSINNKTYLPWNNDNYVSNFDYDKNNRNKISLDYEKYNVENQLNNRNSFINFIKYLNEIRSNDVLSNLFIKGKLTVKKSKNVIKIYWKYKEIRIVFLINIDCKFKHLWWNSIYDDWNIIASTYIDKFYNSIVNLQPYESIILFKNKHNNNN</sequence>
<gene>
    <name evidence="1" type="ORF">DK849_01875</name>
</gene>
<organism evidence="1 2">
    <name type="scientific">Metamycoplasma cloacale</name>
    <dbReference type="NCBI Taxonomy" id="92401"/>
    <lineage>
        <taxon>Bacteria</taxon>
        <taxon>Bacillati</taxon>
        <taxon>Mycoplasmatota</taxon>
        <taxon>Mycoplasmoidales</taxon>
        <taxon>Metamycoplasmataceae</taxon>
        <taxon>Metamycoplasma</taxon>
    </lineage>
</organism>
<dbReference type="KEGG" id="mclo:DK849_01875"/>
<accession>A0A2Z4LM47</accession>